<protein>
    <submittedName>
        <fullName evidence="3">RmlC-like cupin</fullName>
    </submittedName>
</protein>
<evidence type="ECO:0000313" key="4">
    <source>
        <dbReference type="Proteomes" id="UP001302812"/>
    </source>
</evidence>
<evidence type="ECO:0000256" key="1">
    <source>
        <dbReference type="ARBA" id="ARBA00022723"/>
    </source>
</evidence>
<dbReference type="InterPro" id="IPR014710">
    <property type="entry name" value="RmlC-like_jellyroll"/>
</dbReference>
<reference evidence="3" key="1">
    <citation type="journal article" date="2023" name="Mol. Phylogenet. Evol.">
        <title>Genome-scale phylogeny and comparative genomics of the fungal order Sordariales.</title>
        <authorList>
            <person name="Hensen N."/>
            <person name="Bonometti L."/>
            <person name="Westerberg I."/>
            <person name="Brannstrom I.O."/>
            <person name="Guillou S."/>
            <person name="Cros-Aarteil S."/>
            <person name="Calhoun S."/>
            <person name="Haridas S."/>
            <person name="Kuo A."/>
            <person name="Mondo S."/>
            <person name="Pangilinan J."/>
            <person name="Riley R."/>
            <person name="LaButti K."/>
            <person name="Andreopoulos B."/>
            <person name="Lipzen A."/>
            <person name="Chen C."/>
            <person name="Yan M."/>
            <person name="Daum C."/>
            <person name="Ng V."/>
            <person name="Clum A."/>
            <person name="Steindorff A."/>
            <person name="Ohm R.A."/>
            <person name="Martin F."/>
            <person name="Silar P."/>
            <person name="Natvig D.O."/>
            <person name="Lalanne C."/>
            <person name="Gautier V."/>
            <person name="Ament-Velasquez S.L."/>
            <person name="Kruys A."/>
            <person name="Hutchinson M.I."/>
            <person name="Powell A.J."/>
            <person name="Barry K."/>
            <person name="Miller A.N."/>
            <person name="Grigoriev I.V."/>
            <person name="Debuchy R."/>
            <person name="Gladieux P."/>
            <person name="Hiltunen Thoren M."/>
            <person name="Johannesson H."/>
        </authorList>
    </citation>
    <scope>NUCLEOTIDE SEQUENCE</scope>
    <source>
        <strain evidence="3">CBS 508.74</strain>
    </source>
</reference>
<dbReference type="RefSeq" id="XP_064664923.1">
    <property type="nucleotide sequence ID" value="XM_064812434.1"/>
</dbReference>
<sequence length="144" mass="15401">QPQPQPVVLHSHDMANMTSEAFPDPSTGGNVSWKTLIGRPKTESDTLTVGIATCPPASKSGHLKLHSHTHAEIYHVASGRGVVRVDGAEYGVQRSSVVYIPGDAEHGIWNTGEDELVWLYVFAADGFGEVVYGFSGTEGGKERA</sequence>
<organism evidence="3 4">
    <name type="scientific">Canariomyces notabilis</name>
    <dbReference type="NCBI Taxonomy" id="2074819"/>
    <lineage>
        <taxon>Eukaryota</taxon>
        <taxon>Fungi</taxon>
        <taxon>Dikarya</taxon>
        <taxon>Ascomycota</taxon>
        <taxon>Pezizomycotina</taxon>
        <taxon>Sordariomycetes</taxon>
        <taxon>Sordariomycetidae</taxon>
        <taxon>Sordariales</taxon>
        <taxon>Chaetomiaceae</taxon>
        <taxon>Canariomyces</taxon>
    </lineage>
</organism>
<dbReference type="InterPro" id="IPR011051">
    <property type="entry name" value="RmlC_Cupin_sf"/>
</dbReference>
<dbReference type="EMBL" id="MU853375">
    <property type="protein sequence ID" value="KAK4107353.1"/>
    <property type="molecule type" value="Genomic_DNA"/>
</dbReference>
<dbReference type="Proteomes" id="UP001302812">
    <property type="component" value="Unassembled WGS sequence"/>
</dbReference>
<keyword evidence="4" id="KW-1185">Reference proteome</keyword>
<gene>
    <name evidence="3" type="ORF">N656DRAFT_720229</name>
</gene>
<dbReference type="AlphaFoldDB" id="A0AAN6T779"/>
<comment type="caution">
    <text evidence="3">The sequence shown here is derived from an EMBL/GenBank/DDBJ whole genome shotgun (WGS) entry which is preliminary data.</text>
</comment>
<dbReference type="InterPro" id="IPR051610">
    <property type="entry name" value="GPI/OXD"/>
</dbReference>
<reference evidence="3" key="2">
    <citation type="submission" date="2023-05" db="EMBL/GenBank/DDBJ databases">
        <authorList>
            <consortium name="Lawrence Berkeley National Laboratory"/>
            <person name="Steindorff A."/>
            <person name="Hensen N."/>
            <person name="Bonometti L."/>
            <person name="Westerberg I."/>
            <person name="Brannstrom I.O."/>
            <person name="Guillou S."/>
            <person name="Cros-Aarteil S."/>
            <person name="Calhoun S."/>
            <person name="Haridas S."/>
            <person name="Kuo A."/>
            <person name="Mondo S."/>
            <person name="Pangilinan J."/>
            <person name="Riley R."/>
            <person name="Labutti K."/>
            <person name="Andreopoulos B."/>
            <person name="Lipzen A."/>
            <person name="Chen C."/>
            <person name="Yanf M."/>
            <person name="Daum C."/>
            <person name="Ng V."/>
            <person name="Clum A."/>
            <person name="Ohm R."/>
            <person name="Martin F."/>
            <person name="Silar P."/>
            <person name="Natvig D."/>
            <person name="Lalanne C."/>
            <person name="Gautier V."/>
            <person name="Ament-Velasquez S.L."/>
            <person name="Kruys A."/>
            <person name="Hutchinson M.I."/>
            <person name="Powell A.J."/>
            <person name="Barry K."/>
            <person name="Miller A.N."/>
            <person name="Grigoriev I.V."/>
            <person name="Debuchy R."/>
            <person name="Gladieux P."/>
            <person name="Thoren M.H."/>
            <person name="Johannesson H."/>
        </authorList>
    </citation>
    <scope>NUCLEOTIDE SEQUENCE</scope>
    <source>
        <strain evidence="3">CBS 508.74</strain>
    </source>
</reference>
<dbReference type="InterPro" id="IPR013096">
    <property type="entry name" value="Cupin_2"/>
</dbReference>
<name>A0AAN6T779_9PEZI</name>
<keyword evidence="1" id="KW-0479">Metal-binding</keyword>
<dbReference type="PANTHER" id="PTHR35848">
    <property type="entry name" value="OXALATE-BINDING PROTEIN"/>
    <property type="match status" value="1"/>
</dbReference>
<dbReference type="SUPFAM" id="SSF51182">
    <property type="entry name" value="RmlC-like cupins"/>
    <property type="match status" value="1"/>
</dbReference>
<proteinExistence type="predicted"/>
<feature type="non-terminal residue" evidence="3">
    <location>
        <position position="1"/>
    </location>
</feature>
<dbReference type="Pfam" id="PF07883">
    <property type="entry name" value="Cupin_2"/>
    <property type="match status" value="1"/>
</dbReference>
<evidence type="ECO:0000313" key="3">
    <source>
        <dbReference type="EMBL" id="KAK4107353.1"/>
    </source>
</evidence>
<accession>A0AAN6T779</accession>
<dbReference type="GO" id="GO:0046872">
    <property type="term" value="F:metal ion binding"/>
    <property type="evidence" value="ECO:0007669"/>
    <property type="project" value="UniProtKB-KW"/>
</dbReference>
<dbReference type="Gene3D" id="2.60.120.10">
    <property type="entry name" value="Jelly Rolls"/>
    <property type="match status" value="1"/>
</dbReference>
<dbReference type="PANTHER" id="PTHR35848:SF6">
    <property type="entry name" value="CUPIN TYPE-2 DOMAIN-CONTAINING PROTEIN"/>
    <property type="match status" value="1"/>
</dbReference>
<evidence type="ECO:0000259" key="2">
    <source>
        <dbReference type="Pfam" id="PF07883"/>
    </source>
</evidence>
<dbReference type="GeneID" id="89936559"/>
<feature type="domain" description="Cupin type-2" evidence="2">
    <location>
        <begin position="63"/>
        <end position="122"/>
    </location>
</feature>